<dbReference type="EMBL" id="CP001802">
    <property type="protein sequence ID" value="ACY22018.1"/>
    <property type="molecule type" value="Genomic_DNA"/>
</dbReference>
<organism evidence="1 2">
    <name type="scientific">Gordonia bronchialis (strain ATCC 25592 / DSM 43247 / BCRC 13721 / JCM 3198 / KCTC 3076 / NBRC 16047 / NCTC 10667)</name>
    <name type="common">Rhodococcus bronchialis</name>
    <dbReference type="NCBI Taxonomy" id="526226"/>
    <lineage>
        <taxon>Bacteria</taxon>
        <taxon>Bacillati</taxon>
        <taxon>Actinomycetota</taxon>
        <taxon>Actinomycetes</taxon>
        <taxon>Mycobacteriales</taxon>
        <taxon>Gordoniaceae</taxon>
        <taxon>Gordonia</taxon>
    </lineage>
</organism>
<evidence type="ECO:0000313" key="2">
    <source>
        <dbReference type="Proteomes" id="UP000001219"/>
    </source>
</evidence>
<protein>
    <submittedName>
        <fullName evidence="1">Uncharacterized protein</fullName>
    </submittedName>
</protein>
<reference evidence="1 2" key="2">
    <citation type="journal article" date="2010" name="Stand. Genomic Sci.">
        <title>Complete genome sequence of Gordonia bronchialis type strain (3410).</title>
        <authorList>
            <person name="Ivanova N."/>
            <person name="Sikorski J."/>
            <person name="Jando M."/>
            <person name="Lapidus A."/>
            <person name="Nolan M."/>
            <person name="Lucas S."/>
            <person name="Del Rio T.G."/>
            <person name="Tice H."/>
            <person name="Copeland A."/>
            <person name="Cheng J.F."/>
            <person name="Chen F."/>
            <person name="Bruce D."/>
            <person name="Goodwin L."/>
            <person name="Pitluck S."/>
            <person name="Mavromatis K."/>
            <person name="Ovchinnikova G."/>
            <person name="Pati A."/>
            <person name="Chen A."/>
            <person name="Palaniappan K."/>
            <person name="Land M."/>
            <person name="Hauser L."/>
            <person name="Chang Y.J."/>
            <person name="Jeffries C.D."/>
            <person name="Chain P."/>
            <person name="Saunders E."/>
            <person name="Han C."/>
            <person name="Detter J.C."/>
            <person name="Brettin T."/>
            <person name="Rohde M."/>
            <person name="Goker M."/>
            <person name="Bristow J."/>
            <person name="Eisen J.A."/>
            <person name="Markowitz V."/>
            <person name="Hugenholtz P."/>
            <person name="Klenk H.P."/>
            <person name="Kyrpides N.C."/>
        </authorList>
    </citation>
    <scope>NUCLEOTIDE SEQUENCE [LARGE SCALE GENOMIC DNA]</scope>
    <source>
        <strain evidence="2">ATCC 25592 / DSM 43247 / BCRC 13721 / JCM 3198 / KCTC 3076 / NBRC 16047 / NCTC 10667</strain>
    </source>
</reference>
<evidence type="ECO:0000313" key="1">
    <source>
        <dbReference type="EMBL" id="ACY22018.1"/>
    </source>
</evidence>
<dbReference type="Proteomes" id="UP000001219">
    <property type="component" value="Chromosome"/>
</dbReference>
<dbReference type="RefSeq" id="WP_012834537.1">
    <property type="nucleotide sequence ID" value="NC_013441.1"/>
</dbReference>
<name>D0L927_GORB4</name>
<proteinExistence type="predicted"/>
<gene>
    <name evidence="1" type="ordered locus">Gbro_2803</name>
</gene>
<dbReference type="AlphaFoldDB" id="D0L927"/>
<dbReference type="HOGENOM" id="CLU_962289_0_0_11"/>
<accession>D0L927</accession>
<keyword evidence="2" id="KW-1185">Reference proteome</keyword>
<dbReference type="KEGG" id="gbr:Gbro_2803"/>
<reference evidence="2" key="1">
    <citation type="submission" date="2009-10" db="EMBL/GenBank/DDBJ databases">
        <title>The complete chromosome of Gordonia bronchialis DSM 43247.</title>
        <authorList>
            <consortium name="US DOE Joint Genome Institute (JGI-PGF)"/>
            <person name="Lucas S."/>
            <person name="Copeland A."/>
            <person name="Lapidus A."/>
            <person name="Glavina del Rio T."/>
            <person name="Dalin E."/>
            <person name="Tice H."/>
            <person name="Bruce D."/>
            <person name="Goodwin L."/>
            <person name="Pitluck S."/>
            <person name="Kyrpides N."/>
            <person name="Mavromatis K."/>
            <person name="Ivanova N."/>
            <person name="Ovchinnikova G."/>
            <person name="Saunders E."/>
            <person name="Brettin T."/>
            <person name="Detter J.C."/>
            <person name="Han C."/>
            <person name="Larimer F."/>
            <person name="Land M."/>
            <person name="Hauser L."/>
            <person name="Markowitz V."/>
            <person name="Cheng J.-F."/>
            <person name="Hugenholtz P."/>
            <person name="Woyke T."/>
            <person name="Wu D."/>
            <person name="Jando M."/>
            <person name="Schneider S."/>
            <person name="Goeker M."/>
            <person name="Klenk H.-P."/>
            <person name="Eisen J.A."/>
        </authorList>
    </citation>
    <scope>NUCLEOTIDE SEQUENCE [LARGE SCALE GENOMIC DNA]</scope>
    <source>
        <strain evidence="2">ATCC 25592 / DSM 43247 / BCRC 13721 / JCM 3198 / KCTC 3076 / NBRC 16047 / NCTC 10667</strain>
    </source>
</reference>
<sequence length="289" mass="31063">MILALARTLTAPSDGLRFPVHSGERVNVSEYEVRDDGVTNSIGGLMSATNDVTKGFDSTQSTEVSLGLAMSEHVRMWRDGEPVLMKIKSHTDCDDLEQVLCSGAVSTRRYGRAHYREVASFDSSTSMICVGITSRFSHASESTIGRGLFIQLGPVRRGGLYDGCWEDVEQYIIRAAEGAQARGEVVVGRGPNPGKGEPAVLISTSTVNAWTYSVISASPAPTVGSWGETSAANDRATLVATLSATSRIEAATLTTAALREWEIEPFNVAIGFVVPIELMIHPENVRIEV</sequence>